<organism evidence="11 12">
    <name type="scientific">Parabacteroides segnis</name>
    <dbReference type="NCBI Taxonomy" id="2763058"/>
    <lineage>
        <taxon>Bacteria</taxon>
        <taxon>Pseudomonadati</taxon>
        <taxon>Bacteroidota</taxon>
        <taxon>Bacteroidia</taxon>
        <taxon>Bacteroidales</taxon>
        <taxon>Tannerellaceae</taxon>
        <taxon>Parabacteroides</taxon>
    </lineage>
</organism>
<accession>A0ABR7DXC7</accession>
<feature type="transmembrane region" description="Helical" evidence="9">
    <location>
        <begin position="12"/>
        <end position="34"/>
    </location>
</feature>
<evidence type="ECO:0000256" key="3">
    <source>
        <dbReference type="ARBA" id="ARBA00022475"/>
    </source>
</evidence>
<evidence type="ECO:0000256" key="7">
    <source>
        <dbReference type="ARBA" id="ARBA00023136"/>
    </source>
</evidence>
<dbReference type="InterPro" id="IPR007387">
    <property type="entry name" value="TRAP_DctQ"/>
</dbReference>
<evidence type="ECO:0000313" key="12">
    <source>
        <dbReference type="Proteomes" id="UP000644010"/>
    </source>
</evidence>
<keyword evidence="5 9" id="KW-0812">Transmembrane</keyword>
<keyword evidence="4" id="KW-0997">Cell inner membrane</keyword>
<proteinExistence type="inferred from homology"/>
<keyword evidence="7 9" id="KW-0472">Membrane</keyword>
<evidence type="ECO:0000256" key="9">
    <source>
        <dbReference type="SAM" id="Phobius"/>
    </source>
</evidence>
<evidence type="ECO:0000313" key="11">
    <source>
        <dbReference type="EMBL" id="MBC5642179.1"/>
    </source>
</evidence>
<dbReference type="PANTHER" id="PTHR35011">
    <property type="entry name" value="2,3-DIKETO-L-GULONATE TRAP TRANSPORTER SMALL PERMEASE PROTEIN YIAM"/>
    <property type="match status" value="1"/>
</dbReference>
<feature type="transmembrane region" description="Helical" evidence="9">
    <location>
        <begin position="46"/>
        <end position="63"/>
    </location>
</feature>
<keyword evidence="6 9" id="KW-1133">Transmembrane helix</keyword>
<protein>
    <submittedName>
        <fullName evidence="11">TRAP transporter small permease</fullName>
    </submittedName>
</protein>
<dbReference type="Pfam" id="PF04290">
    <property type="entry name" value="DctQ"/>
    <property type="match status" value="1"/>
</dbReference>
<comment type="similarity">
    <text evidence="8">Belongs to the TRAP transporter small permease family.</text>
</comment>
<keyword evidence="2" id="KW-0813">Transport</keyword>
<comment type="subcellular location">
    <subcellularLocation>
        <location evidence="1">Cell inner membrane</location>
        <topology evidence="1">Multi-pass membrane protein</topology>
    </subcellularLocation>
</comment>
<dbReference type="RefSeq" id="WP_186958467.1">
    <property type="nucleotide sequence ID" value="NZ_JACOOI010000003.1"/>
</dbReference>
<dbReference type="EMBL" id="JACOOI010000003">
    <property type="protein sequence ID" value="MBC5642179.1"/>
    <property type="molecule type" value="Genomic_DNA"/>
</dbReference>
<dbReference type="PANTHER" id="PTHR35011:SF2">
    <property type="entry name" value="2,3-DIKETO-L-GULONATE TRAP TRANSPORTER SMALL PERMEASE PROTEIN YIAM"/>
    <property type="match status" value="1"/>
</dbReference>
<feature type="transmembrane region" description="Helical" evidence="9">
    <location>
        <begin position="126"/>
        <end position="148"/>
    </location>
</feature>
<keyword evidence="12" id="KW-1185">Reference proteome</keyword>
<sequence length="161" mass="18426">METKKEKSNPIDLFLGIIFCLIVLLIFTQVLFRYLLNNSLNWTEELAKYLFVWMTFIGSASAFKDHIHIGVDFFVELLPSKYKYYANWIDIFLITVFSGVATLIGYMWTADVWGTLSPALELPISIVLYGAFPTTSIIICVLGARQLLTNNVNQKQEEDIL</sequence>
<keyword evidence="3" id="KW-1003">Cell membrane</keyword>
<reference evidence="11 12" key="1">
    <citation type="submission" date="2020-08" db="EMBL/GenBank/DDBJ databases">
        <title>Genome public.</title>
        <authorList>
            <person name="Liu C."/>
            <person name="Sun Q."/>
        </authorList>
    </citation>
    <scope>NUCLEOTIDE SEQUENCE [LARGE SCALE GENOMIC DNA]</scope>
    <source>
        <strain evidence="11 12">BX2</strain>
    </source>
</reference>
<evidence type="ECO:0000256" key="8">
    <source>
        <dbReference type="ARBA" id="ARBA00038436"/>
    </source>
</evidence>
<gene>
    <name evidence="11" type="ORF">H8S77_04690</name>
</gene>
<evidence type="ECO:0000256" key="1">
    <source>
        <dbReference type="ARBA" id="ARBA00004429"/>
    </source>
</evidence>
<evidence type="ECO:0000256" key="5">
    <source>
        <dbReference type="ARBA" id="ARBA00022692"/>
    </source>
</evidence>
<feature type="domain" description="Tripartite ATP-independent periplasmic transporters DctQ component" evidence="10">
    <location>
        <begin position="22"/>
        <end position="148"/>
    </location>
</feature>
<evidence type="ECO:0000256" key="2">
    <source>
        <dbReference type="ARBA" id="ARBA00022448"/>
    </source>
</evidence>
<comment type="caution">
    <text evidence="11">The sequence shown here is derived from an EMBL/GenBank/DDBJ whole genome shotgun (WGS) entry which is preliminary data.</text>
</comment>
<dbReference type="InterPro" id="IPR055348">
    <property type="entry name" value="DctQ"/>
</dbReference>
<evidence type="ECO:0000256" key="6">
    <source>
        <dbReference type="ARBA" id="ARBA00022989"/>
    </source>
</evidence>
<feature type="transmembrane region" description="Helical" evidence="9">
    <location>
        <begin position="84"/>
        <end position="106"/>
    </location>
</feature>
<name>A0ABR7DXC7_9BACT</name>
<dbReference type="Proteomes" id="UP000644010">
    <property type="component" value="Unassembled WGS sequence"/>
</dbReference>
<evidence type="ECO:0000259" key="10">
    <source>
        <dbReference type="Pfam" id="PF04290"/>
    </source>
</evidence>
<evidence type="ECO:0000256" key="4">
    <source>
        <dbReference type="ARBA" id="ARBA00022519"/>
    </source>
</evidence>